<keyword evidence="1" id="KW-0614">Plasmid</keyword>
<proteinExistence type="predicted"/>
<name>A0AAJ4TCW1_AGRTU</name>
<evidence type="ECO:0000313" key="2">
    <source>
        <dbReference type="Proteomes" id="UP000663946"/>
    </source>
</evidence>
<dbReference type="AlphaFoldDB" id="A0AAJ4TCW1"/>
<accession>A0AAJ4TCW1</accession>
<reference evidence="1" key="1">
    <citation type="submission" date="2020-02" db="EMBL/GenBank/DDBJ databases">
        <title>Unexpected conservation and global transmission of agrobacterial virulence plasmids.</title>
        <authorList>
            <person name="Weisberg A.J."/>
            <person name="Davis E.W. II"/>
            <person name="Tabima J.R."/>
            <person name="Belcher M.S."/>
            <person name="Miller M."/>
            <person name="Kuo C.-H."/>
            <person name="Loper J.E."/>
            <person name="Grunwald N.J."/>
            <person name="Putnam M.L."/>
            <person name="Chang J.H."/>
        </authorList>
    </citation>
    <scope>NUCLEOTIDE SEQUENCE</scope>
    <source>
        <strain evidence="1">Q15/94</strain>
        <plasmid evidence="1">pQ15_94_1</plasmid>
    </source>
</reference>
<sequence>MGIDGEMEFLKTATVRITPEILSLVAEIDEFKGARRAVGQIAPERLSSLRHGVDATQHHTTWQFR</sequence>
<organism evidence="1 2">
    <name type="scientific">Agrobacterium tumefaciens</name>
    <dbReference type="NCBI Taxonomy" id="358"/>
    <lineage>
        <taxon>Bacteria</taxon>
        <taxon>Pseudomonadati</taxon>
        <taxon>Pseudomonadota</taxon>
        <taxon>Alphaproteobacteria</taxon>
        <taxon>Hyphomicrobiales</taxon>
        <taxon>Rhizobiaceae</taxon>
        <taxon>Rhizobium/Agrobacterium group</taxon>
        <taxon>Agrobacterium</taxon>
        <taxon>Agrobacterium tumefaciens complex</taxon>
    </lineage>
</organism>
<protein>
    <submittedName>
        <fullName evidence="1">Uncharacterized protein</fullName>
    </submittedName>
</protein>
<evidence type="ECO:0000313" key="1">
    <source>
        <dbReference type="EMBL" id="QTG16470.1"/>
    </source>
</evidence>
<gene>
    <name evidence="1" type="ORF">G6M86_24455</name>
</gene>
<dbReference type="Proteomes" id="UP000663946">
    <property type="component" value="Plasmid pQ15_94_1"/>
</dbReference>
<dbReference type="EMBL" id="CP049218">
    <property type="protein sequence ID" value="QTG16470.1"/>
    <property type="molecule type" value="Genomic_DNA"/>
</dbReference>
<geneLocation type="plasmid" evidence="1 2">
    <name>pQ15_94_1</name>
</geneLocation>